<gene>
    <name evidence="8" type="ORF">PMEA_00004600</name>
</gene>
<evidence type="ECO:0000256" key="2">
    <source>
        <dbReference type="ARBA" id="ARBA00022475"/>
    </source>
</evidence>
<accession>A0AAU9WG24</accession>
<dbReference type="Proteomes" id="UP001159428">
    <property type="component" value="Unassembled WGS sequence"/>
</dbReference>
<feature type="transmembrane region" description="Helical" evidence="6">
    <location>
        <begin position="174"/>
        <end position="198"/>
    </location>
</feature>
<dbReference type="Pfam" id="PF00001">
    <property type="entry name" value="7tm_1"/>
    <property type="match status" value="2"/>
</dbReference>
<feature type="transmembrane region" description="Helical" evidence="6">
    <location>
        <begin position="459"/>
        <end position="482"/>
    </location>
</feature>
<organism evidence="8 9">
    <name type="scientific">Pocillopora meandrina</name>
    <dbReference type="NCBI Taxonomy" id="46732"/>
    <lineage>
        <taxon>Eukaryota</taxon>
        <taxon>Metazoa</taxon>
        <taxon>Cnidaria</taxon>
        <taxon>Anthozoa</taxon>
        <taxon>Hexacorallia</taxon>
        <taxon>Scleractinia</taxon>
        <taxon>Astrocoeniina</taxon>
        <taxon>Pocilloporidae</taxon>
        <taxon>Pocillopora</taxon>
    </lineage>
</organism>
<feature type="transmembrane region" description="Helical" evidence="6">
    <location>
        <begin position="109"/>
        <end position="130"/>
    </location>
</feature>
<comment type="caution">
    <text evidence="8">The sequence shown here is derived from an EMBL/GenBank/DDBJ whole genome shotgun (WGS) entry which is preliminary data.</text>
</comment>
<feature type="transmembrane region" description="Helical" evidence="6">
    <location>
        <begin position="151"/>
        <end position="168"/>
    </location>
</feature>
<protein>
    <recommendedName>
        <fullName evidence="7">G-protein coupled receptors family 1 profile domain-containing protein</fullName>
    </recommendedName>
</protein>
<dbReference type="InterPro" id="IPR017452">
    <property type="entry name" value="GPCR_Rhodpsn_7TM"/>
</dbReference>
<dbReference type="EMBL" id="CALNXJ010000013">
    <property type="protein sequence ID" value="CAH3112670.1"/>
    <property type="molecule type" value="Genomic_DNA"/>
</dbReference>
<keyword evidence="2" id="KW-1003">Cell membrane</keyword>
<evidence type="ECO:0000256" key="1">
    <source>
        <dbReference type="ARBA" id="ARBA00004651"/>
    </source>
</evidence>
<feature type="transmembrane region" description="Helical" evidence="6">
    <location>
        <begin position="234"/>
        <end position="258"/>
    </location>
</feature>
<dbReference type="PROSITE" id="PS50262">
    <property type="entry name" value="G_PROTEIN_RECEP_F1_2"/>
    <property type="match status" value="1"/>
</dbReference>
<feature type="transmembrane region" description="Helical" evidence="6">
    <location>
        <begin position="30"/>
        <end position="54"/>
    </location>
</feature>
<evidence type="ECO:0000256" key="4">
    <source>
        <dbReference type="ARBA" id="ARBA00022989"/>
    </source>
</evidence>
<evidence type="ECO:0000256" key="3">
    <source>
        <dbReference type="ARBA" id="ARBA00022692"/>
    </source>
</evidence>
<comment type="subcellular location">
    <subcellularLocation>
        <location evidence="1">Cell membrane</location>
        <topology evidence="1">Multi-pass membrane protein</topology>
    </subcellularLocation>
</comment>
<dbReference type="PANTHER" id="PTHR22750">
    <property type="entry name" value="G-PROTEIN COUPLED RECEPTOR"/>
    <property type="match status" value="1"/>
</dbReference>
<keyword evidence="9" id="KW-1185">Reference proteome</keyword>
<dbReference type="GO" id="GO:0004930">
    <property type="term" value="F:G protein-coupled receptor activity"/>
    <property type="evidence" value="ECO:0007669"/>
    <property type="project" value="InterPro"/>
</dbReference>
<feature type="transmembrane region" description="Helical" evidence="6">
    <location>
        <begin position="350"/>
        <end position="372"/>
    </location>
</feature>
<dbReference type="CDD" id="cd00637">
    <property type="entry name" value="7tm_classA_rhodopsin-like"/>
    <property type="match status" value="2"/>
</dbReference>
<feature type="domain" description="G-protein coupled receptors family 1 profile" evidence="7">
    <location>
        <begin position="47"/>
        <end position="572"/>
    </location>
</feature>
<feature type="transmembrane region" description="Helical" evidence="6">
    <location>
        <begin position="309"/>
        <end position="330"/>
    </location>
</feature>
<evidence type="ECO:0000256" key="6">
    <source>
        <dbReference type="SAM" id="Phobius"/>
    </source>
</evidence>
<reference evidence="8 9" key="1">
    <citation type="submission" date="2022-05" db="EMBL/GenBank/DDBJ databases">
        <authorList>
            <consortium name="Genoscope - CEA"/>
            <person name="William W."/>
        </authorList>
    </citation>
    <scope>NUCLEOTIDE SEQUENCE [LARGE SCALE GENOMIC DNA]</scope>
</reference>
<dbReference type="InterPro" id="IPR000276">
    <property type="entry name" value="GPCR_Rhodpsn"/>
</dbReference>
<evidence type="ECO:0000313" key="9">
    <source>
        <dbReference type="Proteomes" id="UP001159428"/>
    </source>
</evidence>
<dbReference type="PRINTS" id="PR00237">
    <property type="entry name" value="GPCRRHODOPSN"/>
</dbReference>
<evidence type="ECO:0000259" key="7">
    <source>
        <dbReference type="PROSITE" id="PS50262"/>
    </source>
</evidence>
<keyword evidence="5 6" id="KW-0472">Membrane</keyword>
<keyword evidence="3 6" id="KW-0812">Transmembrane</keyword>
<sequence>MSETSINSSLSNSLQSIDGQNITNAIHNVLVINCVVNIPLALTSFFGNTLVLYGVWKTPTLRSPSIILLCGLALSDLAVGIVAQPLFIVNNLLRVYSQSQNVKDVFSSVYNTFGYTLCGISLCTVAVISLDRLIAIEKALEYPRLVTIPRAKRVLVTIWIMCVLLPALQLSSLYIRVSAIGIVTLICLGVSTTSHLLIYKTVRYHQRTIQIQVLAVGKNTDGSLDNMLKFKKSALNSFIVFLVLFICYFPYFVVYAIYSQSTINGFLARGLTSTIVFVNSVVNPFLYCWRLREIREAVRQTLQNLTNSIMHNILVVNCAVNILLALTSIAGNTLVLHGIWKTPSLRSPSILLLCCLAFSDLSVGAIVQPLFVAKDFITLYSESQVLKDIFWDVYNVFGFCVCGISLCTVTAISVDRLIALQKPLQYPSIVTNSRVACTLGTIWAVCVLLASSEVWAKRFLLIAMGTVISICIFVSTISNLIIYGKVRHHQHVIQIQLQAVETNNKFITNSHVAGLKRSAMNSFIVFLVLIICYCPYFVIYLVSSFYSMNSFLATSLTSTIVFINSAVNPFLYCWRLHEIRNVVKNTYRKLVCCKLI</sequence>
<dbReference type="AlphaFoldDB" id="A0AAU9WG24"/>
<feature type="transmembrane region" description="Helical" evidence="6">
    <location>
        <begin position="552"/>
        <end position="574"/>
    </location>
</feature>
<proteinExistence type="predicted"/>
<feature type="transmembrane region" description="Helical" evidence="6">
    <location>
        <begin position="523"/>
        <end position="546"/>
    </location>
</feature>
<feature type="transmembrane region" description="Helical" evidence="6">
    <location>
        <begin position="66"/>
        <end position="89"/>
    </location>
</feature>
<dbReference type="Gene3D" id="1.20.1070.10">
    <property type="entry name" value="Rhodopsin 7-helix transmembrane proteins"/>
    <property type="match status" value="2"/>
</dbReference>
<evidence type="ECO:0000313" key="8">
    <source>
        <dbReference type="EMBL" id="CAH3112670.1"/>
    </source>
</evidence>
<dbReference type="SMART" id="SM01381">
    <property type="entry name" value="7TM_GPCR_Srsx"/>
    <property type="match status" value="1"/>
</dbReference>
<dbReference type="GO" id="GO:0005886">
    <property type="term" value="C:plasma membrane"/>
    <property type="evidence" value="ECO:0007669"/>
    <property type="project" value="UniProtKB-SubCell"/>
</dbReference>
<feature type="transmembrane region" description="Helical" evidence="6">
    <location>
        <begin position="393"/>
        <end position="414"/>
    </location>
</feature>
<feature type="transmembrane region" description="Helical" evidence="6">
    <location>
        <begin position="270"/>
        <end position="289"/>
    </location>
</feature>
<evidence type="ECO:0000256" key="5">
    <source>
        <dbReference type="ARBA" id="ARBA00023136"/>
    </source>
</evidence>
<keyword evidence="4 6" id="KW-1133">Transmembrane helix</keyword>
<dbReference type="SUPFAM" id="SSF81321">
    <property type="entry name" value="Family A G protein-coupled receptor-like"/>
    <property type="match status" value="2"/>
</dbReference>
<name>A0AAU9WG24_9CNID</name>